<evidence type="ECO:0000313" key="5">
    <source>
        <dbReference type="Proteomes" id="UP000013085"/>
    </source>
</evidence>
<dbReference type="AlphaFoldDB" id="A0A0E2HPC7"/>
<evidence type="ECO:0000313" key="4">
    <source>
        <dbReference type="EMBL" id="ENZ14049.1"/>
    </source>
</evidence>
<evidence type="ECO:0000256" key="1">
    <source>
        <dbReference type="ARBA" id="ARBA00010657"/>
    </source>
</evidence>
<dbReference type="Gene3D" id="3.30.930.30">
    <property type="match status" value="1"/>
</dbReference>
<evidence type="ECO:0000256" key="3">
    <source>
        <dbReference type="SAM" id="MobiDB-lite"/>
    </source>
</evidence>
<feature type="compositionally biased region" description="Basic and acidic residues" evidence="3">
    <location>
        <begin position="16"/>
        <end position="35"/>
    </location>
</feature>
<dbReference type="GO" id="GO:0003677">
    <property type="term" value="F:DNA binding"/>
    <property type="evidence" value="ECO:0007669"/>
    <property type="project" value="InterPro"/>
</dbReference>
<dbReference type="HOGENOM" id="CLU_052310_0_0_9"/>
<dbReference type="Proteomes" id="UP000013085">
    <property type="component" value="Unassembled WGS sequence"/>
</dbReference>
<accession>A0A0E2HPC7</accession>
<reference evidence="4 5" key="1">
    <citation type="submission" date="2013-01" db="EMBL/GenBank/DDBJ databases">
        <title>The Genome Sequence of Clostridium clostridioforme 90A8.</title>
        <authorList>
            <consortium name="The Broad Institute Genome Sequencing Platform"/>
            <person name="Earl A."/>
            <person name="Ward D."/>
            <person name="Feldgarden M."/>
            <person name="Gevers D."/>
            <person name="Courvalin P."/>
            <person name="Lambert T."/>
            <person name="Walker B."/>
            <person name="Young S.K."/>
            <person name="Zeng Q."/>
            <person name="Gargeya S."/>
            <person name="Fitzgerald M."/>
            <person name="Haas B."/>
            <person name="Abouelleil A."/>
            <person name="Alvarado L."/>
            <person name="Arachchi H.M."/>
            <person name="Berlin A.M."/>
            <person name="Chapman S.B."/>
            <person name="Dewar J."/>
            <person name="Goldberg J."/>
            <person name="Griggs A."/>
            <person name="Gujja S."/>
            <person name="Hansen M."/>
            <person name="Howarth C."/>
            <person name="Imamovic A."/>
            <person name="Larimer J."/>
            <person name="McCowan C."/>
            <person name="Murphy C."/>
            <person name="Neiman D."/>
            <person name="Pearson M."/>
            <person name="Priest M."/>
            <person name="Roberts A."/>
            <person name="Saif S."/>
            <person name="Shea T."/>
            <person name="Sisk P."/>
            <person name="Sykes S."/>
            <person name="Wortman J."/>
            <person name="Nusbaum C."/>
            <person name="Birren B."/>
        </authorList>
    </citation>
    <scope>NUCLEOTIDE SEQUENCE [LARGE SCALE GENOMIC DNA]</scope>
    <source>
        <strain evidence="4 5">90A8</strain>
    </source>
</reference>
<dbReference type="InterPro" id="IPR001668">
    <property type="entry name" value="Mob_Pre"/>
</dbReference>
<dbReference type="CDD" id="cd17242">
    <property type="entry name" value="MobM_relaxase"/>
    <property type="match status" value="1"/>
</dbReference>
<dbReference type="GO" id="GO:0006310">
    <property type="term" value="P:DNA recombination"/>
    <property type="evidence" value="ECO:0007669"/>
    <property type="project" value="InterPro"/>
</dbReference>
<keyword evidence="2" id="KW-0175">Coiled coil</keyword>
<evidence type="ECO:0000256" key="2">
    <source>
        <dbReference type="SAM" id="Coils"/>
    </source>
</evidence>
<sequence length="438" mass="50188">MARGDGIHRTSARNAKLPDGDIGKTQGHNEREKESYSNQDIVPERTELNIHFKKPTADYTEIFEQMVADRTISTRGLKADAEKVGELVFDVNTAYFYNHGGYDFAKQFYADAYKAAVEIVGGEQYILSAVMHADERNRAMSDALGQDVYHYHLHVVYVPVVEKEIKWTKRCKDPALVGTVKERIMQVSMSKKWDSKPVIGEDGVPLKTKTGKAVLKQSYSVLQDDFFEYMRKAGYADVERGELGSSEEHLTVTQFKVMKEQERLSELQETRTAIQSEVQDLQEAQEKESKQLDKTKERIKSQKLDLKRIDEIEAKPTLIGNRVTVDKTDFDMVITAAKKHITQEKKESVLQKALDAANKVIAELKGTIADLTRKLSAATRELAEYKSVRGQLRTANLEKENDRLRNKVRTYEDVISRNNLWDFFRPNRNKNRSRDDAR</sequence>
<comment type="caution">
    <text evidence="4">The sequence shown here is derived from an EMBL/GenBank/DDBJ whole genome shotgun (WGS) entry which is preliminary data.</text>
</comment>
<dbReference type="RefSeq" id="WP_002595766.1">
    <property type="nucleotide sequence ID" value="NZ_KB851020.1"/>
</dbReference>
<comment type="similarity">
    <text evidence="1">Belongs to the plasmid mobilization pre family.</text>
</comment>
<feature type="region of interest" description="Disordered" evidence="3">
    <location>
        <begin position="1"/>
        <end position="40"/>
    </location>
</feature>
<dbReference type="PATRIC" id="fig|999408.3.peg.2517"/>
<protein>
    <submittedName>
        <fullName evidence="4">Plasmid recombination protein</fullName>
    </submittedName>
</protein>
<dbReference type="EMBL" id="AGYR01000026">
    <property type="protein sequence ID" value="ENZ14049.1"/>
    <property type="molecule type" value="Genomic_DNA"/>
</dbReference>
<name>A0A0E2HPC7_9FIRM</name>
<proteinExistence type="inferred from homology"/>
<feature type="coiled-coil region" evidence="2">
    <location>
        <begin position="257"/>
        <end position="312"/>
    </location>
</feature>
<feature type="coiled-coil region" evidence="2">
    <location>
        <begin position="354"/>
        <end position="414"/>
    </location>
</feature>
<dbReference type="Pfam" id="PF01076">
    <property type="entry name" value="Mob_Pre"/>
    <property type="match status" value="1"/>
</dbReference>
<organism evidence="4 5">
    <name type="scientific">[Clostridium] clostridioforme 90A8</name>
    <dbReference type="NCBI Taxonomy" id="999408"/>
    <lineage>
        <taxon>Bacteria</taxon>
        <taxon>Bacillati</taxon>
        <taxon>Bacillota</taxon>
        <taxon>Clostridia</taxon>
        <taxon>Lachnospirales</taxon>
        <taxon>Lachnospiraceae</taxon>
        <taxon>Enterocloster</taxon>
    </lineage>
</organism>
<gene>
    <name evidence="4" type="ORF">HMPREF1090_02341</name>
</gene>